<name>A0ABT8VGQ2_9BACL</name>
<protein>
    <submittedName>
        <fullName evidence="3">Stalk domain-containing protein</fullName>
    </submittedName>
</protein>
<evidence type="ECO:0000313" key="3">
    <source>
        <dbReference type="EMBL" id="MDO3680155.1"/>
    </source>
</evidence>
<feature type="signal peptide" evidence="1">
    <location>
        <begin position="1"/>
        <end position="23"/>
    </location>
</feature>
<dbReference type="RefSeq" id="WP_025844740.1">
    <property type="nucleotide sequence ID" value="NZ_JAUMKJ010000036.1"/>
</dbReference>
<dbReference type="Pfam" id="PF07833">
    <property type="entry name" value="Cu_amine_oxidN1"/>
    <property type="match status" value="1"/>
</dbReference>
<evidence type="ECO:0000313" key="4">
    <source>
        <dbReference type="Proteomes" id="UP001168883"/>
    </source>
</evidence>
<keyword evidence="1" id="KW-0732">Signal</keyword>
<feature type="chain" id="PRO_5047335377" evidence="1">
    <location>
        <begin position="24"/>
        <end position="201"/>
    </location>
</feature>
<comment type="caution">
    <text evidence="3">The sequence shown here is derived from an EMBL/GenBank/DDBJ whole genome shotgun (WGS) entry which is preliminary data.</text>
</comment>
<accession>A0ABT8VGQ2</accession>
<dbReference type="InterPro" id="IPR012854">
    <property type="entry name" value="Cu_amine_oxidase-like_N"/>
</dbReference>
<sequence length="201" mass="22560">MKKKLVVSLVLIICLLVPMTVWAASTQVTANLASHLTLLVKGRAIDTSADTPLIYNEKTYVPLRVLSEALGYEVKWNGENSTIEFELPKESYPLIRNEEVDLISVAPNYELVSQWDQEYLAGIEVDVAYTVKNDLTREPVVVLEMLSKDHVVIASGTQLLNTKKGTHKAKVSTSKIRLPYGPEADVKKTFAQDYYYRVSIK</sequence>
<organism evidence="3 4">
    <name type="scientific">Paenibacillus ehimensis</name>
    <dbReference type="NCBI Taxonomy" id="79264"/>
    <lineage>
        <taxon>Bacteria</taxon>
        <taxon>Bacillati</taxon>
        <taxon>Bacillota</taxon>
        <taxon>Bacilli</taxon>
        <taxon>Bacillales</taxon>
        <taxon>Paenibacillaceae</taxon>
        <taxon>Paenibacillus</taxon>
    </lineage>
</organism>
<feature type="domain" description="Copper amine oxidase-like N-terminal" evidence="2">
    <location>
        <begin position="40"/>
        <end position="87"/>
    </location>
</feature>
<dbReference type="EMBL" id="JAUMKJ010000036">
    <property type="protein sequence ID" value="MDO3680155.1"/>
    <property type="molecule type" value="Genomic_DNA"/>
</dbReference>
<gene>
    <name evidence="3" type="ORF">Q3C12_24385</name>
</gene>
<proteinExistence type="predicted"/>
<evidence type="ECO:0000256" key="1">
    <source>
        <dbReference type="SAM" id="SignalP"/>
    </source>
</evidence>
<evidence type="ECO:0000259" key="2">
    <source>
        <dbReference type="Pfam" id="PF07833"/>
    </source>
</evidence>
<reference evidence="3" key="1">
    <citation type="submission" date="2023-07" db="EMBL/GenBank/DDBJ databases">
        <authorList>
            <person name="Aktuganov G."/>
            <person name="Boyko T."/>
            <person name="Delegan Y."/>
            <person name="Galimzianova N."/>
            <person name="Gilvanova E."/>
            <person name="Korobov V."/>
            <person name="Kuzmina L."/>
            <person name="Melentiev A."/>
            <person name="Milman P."/>
            <person name="Ryabova A."/>
            <person name="Stupak E."/>
            <person name="Yasakov T."/>
            <person name="Zharikova N."/>
            <person name="Zhurenko E."/>
        </authorList>
    </citation>
    <scope>NUCLEOTIDE SEQUENCE</scope>
    <source>
        <strain evidence="3">IB-739</strain>
    </source>
</reference>
<dbReference type="SUPFAM" id="SSF55383">
    <property type="entry name" value="Copper amine oxidase, domain N"/>
    <property type="match status" value="1"/>
</dbReference>
<keyword evidence="4" id="KW-1185">Reference proteome</keyword>
<dbReference type="Proteomes" id="UP001168883">
    <property type="component" value="Unassembled WGS sequence"/>
</dbReference>
<dbReference type="InterPro" id="IPR036582">
    <property type="entry name" value="Mao_N_sf"/>
</dbReference>